<protein>
    <submittedName>
        <fullName evidence="2">Uncharacterized protein</fullName>
    </submittedName>
</protein>
<evidence type="ECO:0000256" key="1">
    <source>
        <dbReference type="SAM" id="MobiDB-lite"/>
    </source>
</evidence>
<accession>A0A317DP83</accession>
<feature type="region of interest" description="Disordered" evidence="1">
    <location>
        <begin position="1"/>
        <end position="75"/>
    </location>
</feature>
<proteinExistence type="predicted"/>
<evidence type="ECO:0000313" key="3">
    <source>
        <dbReference type="Proteomes" id="UP000246050"/>
    </source>
</evidence>
<reference evidence="2 3" key="1">
    <citation type="submission" date="2018-05" db="EMBL/GenBank/DDBJ databases">
        <title>Micromonosporas from Atacama Desert.</title>
        <authorList>
            <person name="Carro L."/>
            <person name="Golinska P."/>
            <person name="Klenk H.-P."/>
            <person name="Goodfellow M."/>
        </authorList>
    </citation>
    <scope>NUCLEOTIDE SEQUENCE [LARGE SCALE GENOMIC DNA]</scope>
    <source>
        <strain evidence="2 3">4G51</strain>
    </source>
</reference>
<name>A0A317DP83_9ACTN</name>
<gene>
    <name evidence="2" type="ORF">DKT69_07305</name>
</gene>
<dbReference type="Proteomes" id="UP000246050">
    <property type="component" value="Unassembled WGS sequence"/>
</dbReference>
<comment type="caution">
    <text evidence="2">The sequence shown here is derived from an EMBL/GenBank/DDBJ whole genome shotgun (WGS) entry which is preliminary data.</text>
</comment>
<feature type="compositionally biased region" description="Gly residues" evidence="1">
    <location>
        <begin position="66"/>
        <end position="75"/>
    </location>
</feature>
<evidence type="ECO:0000313" key="2">
    <source>
        <dbReference type="EMBL" id="PWR16154.1"/>
    </source>
</evidence>
<organism evidence="2 3">
    <name type="scientific">Micromonospora sicca</name>
    <dbReference type="NCBI Taxonomy" id="2202420"/>
    <lineage>
        <taxon>Bacteria</taxon>
        <taxon>Bacillati</taxon>
        <taxon>Actinomycetota</taxon>
        <taxon>Actinomycetes</taxon>
        <taxon>Micromonosporales</taxon>
        <taxon>Micromonosporaceae</taxon>
        <taxon>Micromonospora</taxon>
    </lineage>
</organism>
<dbReference type="AlphaFoldDB" id="A0A317DP83"/>
<feature type="compositionally biased region" description="Gly residues" evidence="1">
    <location>
        <begin position="1"/>
        <end position="45"/>
    </location>
</feature>
<dbReference type="EMBL" id="QGKS01000149">
    <property type="protein sequence ID" value="PWR16154.1"/>
    <property type="molecule type" value="Genomic_DNA"/>
</dbReference>
<sequence>MGGGMAGAGGRSAGRGGAAGAAGGARGAGARGGVAGMGHGGGAGYGEEDTARNTWLEEDEDIWGADTGGTPGILR</sequence>